<dbReference type="EMBL" id="KN551309">
    <property type="protein sequence ID" value="KHJ92517.1"/>
    <property type="molecule type" value="Genomic_DNA"/>
</dbReference>
<reference evidence="1 2" key="1">
    <citation type="submission" date="2014-03" db="EMBL/GenBank/DDBJ databases">
        <title>Draft genome of the hookworm Oesophagostomum dentatum.</title>
        <authorList>
            <person name="Mitreva M."/>
        </authorList>
    </citation>
    <scope>NUCLEOTIDE SEQUENCE [LARGE SCALE GENOMIC DNA]</scope>
    <source>
        <strain evidence="1 2">OD-Hann</strain>
    </source>
</reference>
<evidence type="ECO:0000313" key="2">
    <source>
        <dbReference type="Proteomes" id="UP000053660"/>
    </source>
</evidence>
<dbReference type="SUPFAM" id="SSF52540">
    <property type="entry name" value="P-loop containing nucleoside triphosphate hydrolases"/>
    <property type="match status" value="1"/>
</dbReference>
<evidence type="ECO:0000313" key="1">
    <source>
        <dbReference type="EMBL" id="KHJ92517.1"/>
    </source>
</evidence>
<keyword evidence="2" id="KW-1185">Reference proteome</keyword>
<dbReference type="InterPro" id="IPR027417">
    <property type="entry name" value="P-loop_NTPase"/>
</dbReference>
<evidence type="ECO:0008006" key="3">
    <source>
        <dbReference type="Google" id="ProtNLM"/>
    </source>
</evidence>
<sequence length="352" mass="38607">MSGRTQGKQRQAFGSGKAVVGAIVAARRAMLSGRSVLFTASTIATAAQFAETLLSIAECSIVCVLRYVSDTAVAEKRNPLKVEFNEVLKNLGDDFAAQLSEADRAKCAKFRSGRVRYDHYSSRETWTYTLADVIDMIFIVRPPDILSITTASLLNASSDSDVFAGNWKNFALVICDEESVVPEPVFVVIANHLPAVHHVYIGDIHQLEPHMRCRRTSQAAKFGSRSIIDIFVSVRAVPVAPLMTTFRAQPWLAQFGGLRGHIGGRTTADQRRLLLDLMTFPDGTTPFVLLDAAKSAVSRSHSNEAEALDCATTIDRLLQKGVAPEAVYIALARSRQGQFVLEHAEFLRKINI</sequence>
<name>A0A0B1T9P0_OESDE</name>
<dbReference type="Gene3D" id="3.40.50.300">
    <property type="entry name" value="P-loop containing nucleotide triphosphate hydrolases"/>
    <property type="match status" value="1"/>
</dbReference>
<dbReference type="OrthoDB" id="5851052at2759"/>
<dbReference type="Proteomes" id="UP000053660">
    <property type="component" value="Unassembled WGS sequence"/>
</dbReference>
<organism evidence="1 2">
    <name type="scientific">Oesophagostomum dentatum</name>
    <name type="common">Nodular worm</name>
    <dbReference type="NCBI Taxonomy" id="61180"/>
    <lineage>
        <taxon>Eukaryota</taxon>
        <taxon>Metazoa</taxon>
        <taxon>Ecdysozoa</taxon>
        <taxon>Nematoda</taxon>
        <taxon>Chromadorea</taxon>
        <taxon>Rhabditida</taxon>
        <taxon>Rhabditina</taxon>
        <taxon>Rhabditomorpha</taxon>
        <taxon>Strongyloidea</taxon>
        <taxon>Strongylidae</taxon>
        <taxon>Oesophagostomum</taxon>
    </lineage>
</organism>
<protein>
    <recommendedName>
        <fullName evidence="3">DNA2/NAM7 helicase-like C-terminal domain-containing protein</fullName>
    </recommendedName>
</protein>
<proteinExistence type="predicted"/>
<gene>
    <name evidence="1" type="ORF">OESDEN_07594</name>
</gene>
<accession>A0A0B1T9P0</accession>
<dbReference type="AlphaFoldDB" id="A0A0B1T9P0"/>